<dbReference type="PRINTS" id="PR00946">
    <property type="entry name" value="HGSCAVENGER"/>
</dbReference>
<evidence type="ECO:0000313" key="9">
    <source>
        <dbReference type="Proteomes" id="UP000291301"/>
    </source>
</evidence>
<dbReference type="SUPFAM" id="SSF55008">
    <property type="entry name" value="HMA, heavy metal-associated domain"/>
    <property type="match status" value="1"/>
</dbReference>
<dbReference type="GO" id="GO:0015097">
    <property type="term" value="F:mercury ion transmembrane transporter activity"/>
    <property type="evidence" value="ECO:0007669"/>
    <property type="project" value="UniProtKB-UniRule"/>
</dbReference>
<keyword evidence="2 5" id="KW-0475">Mercuric resistance</keyword>
<comment type="function">
    <text evidence="5">Involved in mercury resistance. Acts as a mercury scavenger that specifically binds to a mercuric ion in the periplasm and probably passes it to the cytoplasmic mercuric reductase MerA via the mercuric transport protein MerT.</text>
</comment>
<evidence type="ECO:0000259" key="7">
    <source>
        <dbReference type="PROSITE" id="PS50846"/>
    </source>
</evidence>
<evidence type="ECO:0000256" key="4">
    <source>
        <dbReference type="ARBA" id="ARBA00022914"/>
    </source>
</evidence>
<dbReference type="NCBIfam" id="TIGR02052">
    <property type="entry name" value="MerP"/>
    <property type="match status" value="1"/>
</dbReference>
<dbReference type="InterPro" id="IPR036163">
    <property type="entry name" value="HMA_dom_sf"/>
</dbReference>
<gene>
    <name evidence="5 8" type="primary">merP</name>
    <name evidence="8" type="ORF">E0D97_01980</name>
</gene>
<dbReference type="Gene3D" id="3.30.70.100">
    <property type="match status" value="1"/>
</dbReference>
<dbReference type="CDD" id="cd00371">
    <property type="entry name" value="HMA"/>
    <property type="match status" value="1"/>
</dbReference>
<proteinExistence type="predicted"/>
<dbReference type="GO" id="GO:0042597">
    <property type="term" value="C:periplasmic space"/>
    <property type="evidence" value="ECO:0007669"/>
    <property type="project" value="UniProtKB-SubCell"/>
</dbReference>
<keyword evidence="9" id="KW-1185">Reference proteome</keyword>
<dbReference type="OrthoDB" id="7205933at2"/>
<dbReference type="Proteomes" id="UP000291301">
    <property type="component" value="Unassembled WGS sequence"/>
</dbReference>
<accession>A0A4R0PEI8</accession>
<keyword evidence="5" id="KW-0574">Periplasm</keyword>
<dbReference type="FunFam" id="3.30.70.100:FF:000001">
    <property type="entry name" value="ATPase copper transporting beta"/>
    <property type="match status" value="1"/>
</dbReference>
<dbReference type="GO" id="GO:0045340">
    <property type="term" value="F:mercury ion binding"/>
    <property type="evidence" value="ECO:0007669"/>
    <property type="project" value="UniProtKB-UniRule"/>
</dbReference>
<dbReference type="RefSeq" id="WP_131564905.1">
    <property type="nucleotide sequence ID" value="NZ_JAINFK010000001.1"/>
</dbReference>
<evidence type="ECO:0000256" key="3">
    <source>
        <dbReference type="ARBA" id="ARBA00022723"/>
    </source>
</evidence>
<dbReference type="EMBL" id="SJST01000001">
    <property type="protein sequence ID" value="TCD16225.1"/>
    <property type="molecule type" value="Genomic_DNA"/>
</dbReference>
<dbReference type="InterPro" id="IPR001802">
    <property type="entry name" value="MerP/CopZ"/>
</dbReference>
<name>A0A4R0PEI8_9HYPH</name>
<feature type="domain" description="HMA" evidence="7">
    <location>
        <begin position="25"/>
        <end position="91"/>
    </location>
</feature>
<dbReference type="Pfam" id="PF00403">
    <property type="entry name" value="HMA"/>
    <property type="match status" value="1"/>
</dbReference>
<dbReference type="InterPro" id="IPR006121">
    <property type="entry name" value="HMA_dom"/>
</dbReference>
<keyword evidence="6" id="KW-0732">Signal</keyword>
<evidence type="ECO:0000313" key="8">
    <source>
        <dbReference type="EMBL" id="TCD16225.1"/>
    </source>
</evidence>
<reference evidence="8 9" key="1">
    <citation type="journal article" date="2015" name="Antonie Van Leeuwenhoek">
        <title>Oricola cellulosilytica gen. nov., sp. nov., a cellulose-degrading bacterium of the family Phyllobacteriaceae isolated from surface seashore water, and emended descriptions of Mesorhizobium loti and Phyllobacterium myrsinacearum.</title>
        <authorList>
            <person name="Hameed A."/>
            <person name="Shahina M."/>
            <person name="Lai W.A."/>
            <person name="Lin S.Y."/>
            <person name="Young L.S."/>
            <person name="Liu Y.C."/>
            <person name="Hsu Y.H."/>
            <person name="Young C.C."/>
        </authorList>
    </citation>
    <scope>NUCLEOTIDE SEQUENCE [LARGE SCALE GENOMIC DNA]</scope>
    <source>
        <strain evidence="8 9">KCTC 52183</strain>
    </source>
</reference>
<keyword evidence="3 5" id="KW-0479">Metal-binding</keyword>
<evidence type="ECO:0000256" key="1">
    <source>
        <dbReference type="ARBA" id="ARBA00004196"/>
    </source>
</evidence>
<feature type="signal peptide" evidence="6">
    <location>
        <begin position="1"/>
        <end position="22"/>
    </location>
</feature>
<organism evidence="8 9">
    <name type="scientific">Oricola cellulosilytica</name>
    <dbReference type="NCBI Taxonomy" id="1429082"/>
    <lineage>
        <taxon>Bacteria</taxon>
        <taxon>Pseudomonadati</taxon>
        <taxon>Pseudomonadota</taxon>
        <taxon>Alphaproteobacteria</taxon>
        <taxon>Hyphomicrobiales</taxon>
        <taxon>Ahrensiaceae</taxon>
        <taxon>Oricola</taxon>
    </lineage>
</organism>
<dbReference type="PROSITE" id="PS50846">
    <property type="entry name" value="HMA_2"/>
    <property type="match status" value="1"/>
</dbReference>
<protein>
    <recommendedName>
        <fullName evidence="5">Periplasmic mercury ion-binding protein</fullName>
    </recommendedName>
</protein>
<dbReference type="GO" id="GO:0030313">
    <property type="term" value="C:cell envelope"/>
    <property type="evidence" value="ECO:0007669"/>
    <property type="project" value="UniProtKB-SubCell"/>
</dbReference>
<keyword evidence="4 5" id="KW-0476">Mercury</keyword>
<sequence>MKRLLAPLVLAVLASASPAALAAEQTVKLSVPGMTCASCPYIVEKAISAVDGVKAVEATMEDLSATVTFEDTVTGIEAIQQATAGVGYPSSIYPEQSGS</sequence>
<dbReference type="InterPro" id="IPR011795">
    <property type="entry name" value="MerP"/>
</dbReference>
<comment type="caution">
    <text evidence="8">The sequence shown here is derived from an EMBL/GenBank/DDBJ whole genome shotgun (WGS) entry which is preliminary data.</text>
</comment>
<evidence type="ECO:0000256" key="2">
    <source>
        <dbReference type="ARBA" id="ARBA00022466"/>
    </source>
</evidence>
<evidence type="ECO:0000256" key="6">
    <source>
        <dbReference type="SAM" id="SignalP"/>
    </source>
</evidence>
<feature type="chain" id="PRO_5020882627" description="Periplasmic mercury ion-binding protein" evidence="6">
    <location>
        <begin position="23"/>
        <end position="99"/>
    </location>
</feature>
<comment type="subcellular location">
    <subcellularLocation>
        <location evidence="1">Cell envelope</location>
    </subcellularLocation>
    <subcellularLocation>
        <location evidence="5">Periplasm</location>
    </subcellularLocation>
</comment>
<dbReference type="AlphaFoldDB" id="A0A4R0PEI8"/>
<evidence type="ECO:0000256" key="5">
    <source>
        <dbReference type="RuleBase" id="RU361212"/>
    </source>
</evidence>